<protein>
    <submittedName>
        <fullName evidence="3">Uu.00g028770.m01.CDS01</fullName>
    </submittedName>
</protein>
<dbReference type="GO" id="GO:0006950">
    <property type="term" value="P:response to stress"/>
    <property type="evidence" value="ECO:0007669"/>
    <property type="project" value="UniProtKB-ARBA"/>
</dbReference>
<evidence type="ECO:0000313" key="4">
    <source>
        <dbReference type="Proteomes" id="UP001295740"/>
    </source>
</evidence>
<feature type="region of interest" description="Disordered" evidence="1">
    <location>
        <begin position="93"/>
        <end position="116"/>
    </location>
</feature>
<evidence type="ECO:0000313" key="3">
    <source>
        <dbReference type="EMBL" id="CAJ2500024.1"/>
    </source>
</evidence>
<evidence type="ECO:0000256" key="1">
    <source>
        <dbReference type="SAM" id="MobiDB-lite"/>
    </source>
</evidence>
<comment type="caution">
    <text evidence="3">The sequence shown here is derived from an EMBL/GenBank/DDBJ whole genome shotgun (WGS) entry which is preliminary data.</text>
</comment>
<dbReference type="Pfam" id="PF10263">
    <property type="entry name" value="SprT-like"/>
    <property type="match status" value="1"/>
</dbReference>
<gene>
    <name evidence="3" type="ORF">KHLLAP_LOCUS492</name>
</gene>
<reference evidence="3" key="1">
    <citation type="submission" date="2023-10" db="EMBL/GenBank/DDBJ databases">
        <authorList>
            <person name="Hackl T."/>
        </authorList>
    </citation>
    <scope>NUCLEOTIDE SEQUENCE</scope>
</reference>
<accession>A0AAI8YAF0</accession>
<evidence type="ECO:0000259" key="2">
    <source>
        <dbReference type="Pfam" id="PF10263"/>
    </source>
</evidence>
<dbReference type="EMBL" id="CAUWAG010000003">
    <property type="protein sequence ID" value="CAJ2500024.1"/>
    <property type="molecule type" value="Genomic_DNA"/>
</dbReference>
<dbReference type="AlphaFoldDB" id="A0AAI8YAF0"/>
<name>A0AAI8YAF0_9PEZI</name>
<dbReference type="Proteomes" id="UP001295740">
    <property type="component" value="Unassembled WGS sequence"/>
</dbReference>
<feature type="domain" description="SprT-like" evidence="2">
    <location>
        <begin position="204"/>
        <end position="310"/>
    </location>
</feature>
<proteinExistence type="predicted"/>
<dbReference type="InterPro" id="IPR006640">
    <property type="entry name" value="SprT-like_domain"/>
</dbReference>
<sequence length="380" mass="44061">MAGWYVGGFEMQRSWSDSSLLTDRDLDYRRYPEARKRRLSDPEYFDLQDDYELLPEWKRLRLDSPFDEYESGHFNHNLIPPFFVIKEAGRSPLESDSGLSGDGHTPFEEPSSVWPPDYAETSTRPELPFLFLKVRGQDDTPDTNHTSQTEDEYHDAAARLVERYLMGNRQRRRLAQHERILRSLICPKSHGAEFDIDDDALQGIFFAVNEIFFRGRLKGRVTWAWEDLPSNLIGTTALRNAPDEKGGLETLIFLSKQILKDKKYNRRLLISTFIHELIHSYLFIQCGFHPSDCGGHTKGFERIAELIDGWAGHDLLHLCNMEAELSNFEVGKPREILPPDHMFSGCQVQWLDDGSPAYIVIMERPRPVAIRLPHRDLPWE</sequence>
<organism evidence="3 4">
    <name type="scientific">Anthostomella pinea</name>
    <dbReference type="NCBI Taxonomy" id="933095"/>
    <lineage>
        <taxon>Eukaryota</taxon>
        <taxon>Fungi</taxon>
        <taxon>Dikarya</taxon>
        <taxon>Ascomycota</taxon>
        <taxon>Pezizomycotina</taxon>
        <taxon>Sordariomycetes</taxon>
        <taxon>Xylariomycetidae</taxon>
        <taxon>Xylariales</taxon>
        <taxon>Xylariaceae</taxon>
        <taxon>Anthostomella</taxon>
    </lineage>
</organism>
<keyword evidence="4" id="KW-1185">Reference proteome</keyword>